<dbReference type="PANTHER" id="PTHR10302:SF27">
    <property type="entry name" value="SINGLE-STRANDED DNA-BINDING PROTEIN"/>
    <property type="match status" value="1"/>
</dbReference>
<feature type="compositionally biased region" description="Basic and acidic residues" evidence="4">
    <location>
        <begin position="127"/>
        <end position="142"/>
    </location>
</feature>
<dbReference type="Pfam" id="PF00436">
    <property type="entry name" value="SSB"/>
    <property type="match status" value="1"/>
</dbReference>
<protein>
    <recommendedName>
        <fullName evidence="2 3">Single-stranded DNA-binding protein</fullName>
    </recommendedName>
</protein>
<dbReference type="SUPFAM" id="SSF50249">
    <property type="entry name" value="Nucleic acid-binding proteins"/>
    <property type="match status" value="1"/>
</dbReference>
<keyword evidence="1 2" id="KW-0238">DNA-binding</keyword>
<dbReference type="Gene3D" id="2.40.50.140">
    <property type="entry name" value="Nucleic acid-binding proteins"/>
    <property type="match status" value="1"/>
</dbReference>
<comment type="caution">
    <text evidence="5">The sequence shown here is derived from an EMBL/GenBank/DDBJ whole genome shotgun (WGS) entry which is preliminary data.</text>
</comment>
<keyword evidence="6" id="KW-1185">Reference proteome</keyword>
<name>A0A4U8T7A3_9HELI</name>
<dbReference type="InterPro" id="IPR012340">
    <property type="entry name" value="NA-bd_OB-fold"/>
</dbReference>
<accession>A0A4U8T7A3</accession>
<dbReference type="InterPro" id="IPR000424">
    <property type="entry name" value="Primosome_PriB/ssb"/>
</dbReference>
<evidence type="ECO:0000256" key="1">
    <source>
        <dbReference type="ARBA" id="ARBA00023125"/>
    </source>
</evidence>
<dbReference type="CDD" id="cd04496">
    <property type="entry name" value="SSB_OBF"/>
    <property type="match status" value="1"/>
</dbReference>
<dbReference type="Proteomes" id="UP000029733">
    <property type="component" value="Unassembled WGS sequence"/>
</dbReference>
<dbReference type="InterPro" id="IPR011344">
    <property type="entry name" value="ssDNA-bd"/>
</dbReference>
<dbReference type="OrthoDB" id="9809878at2"/>
<evidence type="ECO:0000256" key="2">
    <source>
        <dbReference type="PIRNR" id="PIRNR002070"/>
    </source>
</evidence>
<dbReference type="GO" id="GO:0006260">
    <property type="term" value="P:DNA replication"/>
    <property type="evidence" value="ECO:0007669"/>
    <property type="project" value="InterPro"/>
</dbReference>
<evidence type="ECO:0000256" key="4">
    <source>
        <dbReference type="SAM" id="MobiDB-lite"/>
    </source>
</evidence>
<dbReference type="PROSITE" id="PS50935">
    <property type="entry name" value="SSB"/>
    <property type="match status" value="1"/>
</dbReference>
<evidence type="ECO:0000256" key="3">
    <source>
        <dbReference type="RuleBase" id="RU000524"/>
    </source>
</evidence>
<dbReference type="EMBL" id="JRPR02000009">
    <property type="protein sequence ID" value="TLD95388.1"/>
    <property type="molecule type" value="Genomic_DNA"/>
</dbReference>
<dbReference type="RefSeq" id="WP_052057956.1">
    <property type="nucleotide sequence ID" value="NZ_JRPR02000009.1"/>
</dbReference>
<dbReference type="NCBIfam" id="TIGR00621">
    <property type="entry name" value="ssb"/>
    <property type="match status" value="1"/>
</dbReference>
<dbReference type="PANTHER" id="PTHR10302">
    <property type="entry name" value="SINGLE-STRANDED DNA-BINDING PROTEIN"/>
    <property type="match status" value="1"/>
</dbReference>
<reference evidence="5 6" key="1">
    <citation type="journal article" date="2014" name="Genome Announc.">
        <title>Draft genome sequences of eight enterohepatic helicobacter species isolated from both laboratory and wild rodents.</title>
        <authorList>
            <person name="Sheh A."/>
            <person name="Shen Z."/>
            <person name="Fox J.G."/>
        </authorList>
    </citation>
    <scope>NUCLEOTIDE SEQUENCE [LARGE SCALE GENOMIC DNA]</scope>
    <source>
        <strain evidence="5 6">MIT 09-6949</strain>
    </source>
</reference>
<dbReference type="GO" id="GO:0003697">
    <property type="term" value="F:single-stranded DNA binding"/>
    <property type="evidence" value="ECO:0007669"/>
    <property type="project" value="InterPro"/>
</dbReference>
<proteinExistence type="predicted"/>
<evidence type="ECO:0000313" key="6">
    <source>
        <dbReference type="Proteomes" id="UP000029733"/>
    </source>
</evidence>
<feature type="region of interest" description="Disordered" evidence="4">
    <location>
        <begin position="107"/>
        <end position="142"/>
    </location>
</feature>
<organism evidence="5 6">
    <name type="scientific">Helicobacter jaachi</name>
    <dbReference type="NCBI Taxonomy" id="1677920"/>
    <lineage>
        <taxon>Bacteria</taxon>
        <taxon>Pseudomonadati</taxon>
        <taxon>Campylobacterota</taxon>
        <taxon>Epsilonproteobacteria</taxon>
        <taxon>Campylobacterales</taxon>
        <taxon>Helicobacteraceae</taxon>
        <taxon>Helicobacter</taxon>
    </lineage>
</organism>
<gene>
    <name evidence="5" type="primary">ssb</name>
    <name evidence="5" type="ORF">LS71_008250</name>
</gene>
<sequence length="142" mass="16006">MNSVNISGNLIANAELKYIGDNQTPCVNFTIAFNKVFKNERGNIEKAASFFNVVFFGNYAKSIHSSLNKGTLVFVSGTLNQNRWENNNQKYAKIYIIGKQINIIKERRKPLDSNTDDPSAESTQPTESKEHFEADSKEDLPL</sequence>
<dbReference type="PIRSF" id="PIRSF002070">
    <property type="entry name" value="SSB"/>
    <property type="match status" value="1"/>
</dbReference>
<evidence type="ECO:0000313" key="5">
    <source>
        <dbReference type="EMBL" id="TLD95388.1"/>
    </source>
</evidence>
<dbReference type="AlphaFoldDB" id="A0A4U8T7A3"/>
<dbReference type="GO" id="GO:0009295">
    <property type="term" value="C:nucleoid"/>
    <property type="evidence" value="ECO:0007669"/>
    <property type="project" value="TreeGrafter"/>
</dbReference>